<keyword evidence="4" id="KW-1185">Reference proteome</keyword>
<sequence length="163" mass="17098">MTSTPATTLSTSMSTTPQDSPPSVILLVTDASTTEQPVTTTNEPETPSATQAKQDEATTSSTIEANSMSPAVSTTFQPESTETATEMDQKQPHNPESDAMSTTAEESQGSHALIYGSILGVSIAGAVISLVLLILAYFGVICGHPKPSDIDRVSEKAMMKNYV</sequence>
<feature type="compositionally biased region" description="Basic and acidic residues" evidence="1">
    <location>
        <begin position="87"/>
        <end position="96"/>
    </location>
</feature>
<comment type="caution">
    <text evidence="3">The sequence shown here is derived from an EMBL/GenBank/DDBJ whole genome shotgun (WGS) entry which is preliminary data.</text>
</comment>
<keyword evidence="2" id="KW-0812">Transmembrane</keyword>
<evidence type="ECO:0000313" key="3">
    <source>
        <dbReference type="EMBL" id="KAK0414635.1"/>
    </source>
</evidence>
<proteinExistence type="predicted"/>
<feature type="compositionally biased region" description="Polar residues" evidence="1">
    <location>
        <begin position="30"/>
        <end position="86"/>
    </location>
</feature>
<keyword evidence="2" id="KW-0472">Membrane</keyword>
<dbReference type="EMBL" id="JAUCMV010000002">
    <property type="protein sequence ID" value="KAK0414635.1"/>
    <property type="molecule type" value="Genomic_DNA"/>
</dbReference>
<protein>
    <submittedName>
        <fullName evidence="3">Uncharacterized protein</fullName>
    </submittedName>
</protein>
<evidence type="ECO:0000313" key="4">
    <source>
        <dbReference type="Proteomes" id="UP001175271"/>
    </source>
</evidence>
<feature type="region of interest" description="Disordered" evidence="1">
    <location>
        <begin position="1"/>
        <end position="105"/>
    </location>
</feature>
<gene>
    <name evidence="3" type="ORF">QR680_011538</name>
</gene>
<accession>A0AA39LZ47</accession>
<keyword evidence="2" id="KW-1133">Transmembrane helix</keyword>
<evidence type="ECO:0000256" key="2">
    <source>
        <dbReference type="SAM" id="Phobius"/>
    </source>
</evidence>
<dbReference type="Proteomes" id="UP001175271">
    <property type="component" value="Unassembled WGS sequence"/>
</dbReference>
<organism evidence="3 4">
    <name type="scientific">Steinernema hermaphroditum</name>
    <dbReference type="NCBI Taxonomy" id="289476"/>
    <lineage>
        <taxon>Eukaryota</taxon>
        <taxon>Metazoa</taxon>
        <taxon>Ecdysozoa</taxon>
        <taxon>Nematoda</taxon>
        <taxon>Chromadorea</taxon>
        <taxon>Rhabditida</taxon>
        <taxon>Tylenchina</taxon>
        <taxon>Panagrolaimomorpha</taxon>
        <taxon>Strongyloidoidea</taxon>
        <taxon>Steinernematidae</taxon>
        <taxon>Steinernema</taxon>
    </lineage>
</organism>
<dbReference type="AlphaFoldDB" id="A0AA39LZ47"/>
<feature type="transmembrane region" description="Helical" evidence="2">
    <location>
        <begin position="112"/>
        <end position="138"/>
    </location>
</feature>
<evidence type="ECO:0000256" key="1">
    <source>
        <dbReference type="SAM" id="MobiDB-lite"/>
    </source>
</evidence>
<reference evidence="3" key="1">
    <citation type="submission" date="2023-06" db="EMBL/GenBank/DDBJ databases">
        <title>Genomic analysis of the entomopathogenic nematode Steinernema hermaphroditum.</title>
        <authorList>
            <person name="Schwarz E.M."/>
            <person name="Heppert J.K."/>
            <person name="Baniya A."/>
            <person name="Schwartz H.T."/>
            <person name="Tan C.-H."/>
            <person name="Antoshechkin I."/>
            <person name="Sternberg P.W."/>
            <person name="Goodrich-Blair H."/>
            <person name="Dillman A.R."/>
        </authorList>
    </citation>
    <scope>NUCLEOTIDE SEQUENCE</scope>
    <source>
        <strain evidence="3">PS9179</strain>
        <tissue evidence="3">Whole animal</tissue>
    </source>
</reference>
<name>A0AA39LZ47_9BILA</name>
<feature type="compositionally biased region" description="Polar residues" evidence="1">
    <location>
        <begin position="1"/>
        <end position="18"/>
    </location>
</feature>